<feature type="cross-link" description="Glycyl lysine isopeptide (Lys-Gly) (interchain with G-Cter in SUMO2)" evidence="8">
    <location>
        <position position="137"/>
    </location>
</feature>
<feature type="region of interest" description="Disordered" evidence="11">
    <location>
        <begin position="1124"/>
        <end position="1146"/>
    </location>
</feature>
<dbReference type="GO" id="GO:0005524">
    <property type="term" value="F:ATP binding"/>
    <property type="evidence" value="ECO:0007669"/>
    <property type="project" value="UniProtKB-UniRule"/>
</dbReference>
<sequence length="1191" mass="139913">MQNEKTIGEYSYLISNQSKVGAGQFGHVYKGYHNITKQQVAIKQIDKKLVKGIFEQMLRHEIEILQQLNHKYIVKMYAHYETINNFYIISEYCETDILSILKQQRQINEDQVIMYILQISEALLYLNQKQIIHRDIKPSNILIHNGEVRLADFGFAIQQDKLKFEDKKLQVGSPLYMSPETLLQQEYNHKTDIWSLGILYFEMIFGVVPFFSMELEDLILKLKQYQLDNVLFFKHPISVGSTEAIRNLLAYDPKNRCDLIKLAQILQKYLRNRKSMTNSAHIDKRHTTPQIQRRNTPEVTPQNNSIIISGSKGLVKINTISEQKPYKQTTYYNKNNSLELKRIGDPIKNDSFTKQKFGVVKQKDYNDIKNMNNEDYLNFIIDKLENLKKIQQQDVLIKNLISILWDRSIKTQIYQRKVIKPMKYIIFFILIMQITNEQKKIMAILGVAILLLGILYLIDCLIVFQFGFLGHFIFIVGLYVFIKNTIRLFVFPGSYWLWRRNVENRYAKALAKRANKRMEDLQNLIRKLLQIPDTKEIYVEDLVPIKKTLQSFLNTFSSLNCRKELNEQQKYLFGLCQQLEQNLKDFLIDSKSLYDQLDNPQEVINYCKLTIQVDSEQCSNLLLILDNLVNQLQEIYIPKNIILEAERWIFNKTLGTVDQMRVELENTFKTRRFKVQGYDGKLIDCLYIYANEDDTENDRAVIFCQPNAGYYEYMYYESEWIDYYLKRGISMFLWNYRGYCESQGLPNTKDIMKDAESICDYVTSQLKVNQLIFHGESLGGMVACHLGRVRQCNLLFADRTFSSISKIAQVGFSKYASFLFKLLTSWDYNSAKSYVECQSYKILALDQKDEVIPFLSSLKVDVTKQIFLKEFGGSYQNDENFKQSDHRYTFCQKLLRYIPWIPKSESTIFYDIWYSQLLNKQEMLTFFEANKRIQYIMKDLQTERSKKTLDDSYSAYMNESQEIEKSFSQNQNSTNDIDEVTQLAGPYTLSEKEKSNENLLKFVNKVYECFESFETASMTLNDVFSAFSESQQYDVFLDYLLSIFLWGSYIPLKNIPKKKMNTVVCQKLAFARFTSNINKIETLIKNEKNNLDSPNGTRLIQDLELIIQRLKLIRENFKKTLKNQHQHPSHQSVQIEMKDSEERKSTSKINESLKTYLGSFIPLGCGHNGNLNQTEVEVLDFHMLQAGVVKY</sequence>
<accession>A0A8S1JPR3</accession>
<evidence type="ECO:0000256" key="11">
    <source>
        <dbReference type="SAM" id="MobiDB-lite"/>
    </source>
</evidence>
<dbReference type="PANTHER" id="PTHR24350">
    <property type="entry name" value="SERINE/THREONINE-PROTEIN KINASE IAL-RELATED"/>
    <property type="match status" value="1"/>
</dbReference>
<dbReference type="GO" id="GO:0004674">
    <property type="term" value="F:protein serine/threonine kinase activity"/>
    <property type="evidence" value="ECO:0007669"/>
    <property type="project" value="UniProtKB-KW"/>
</dbReference>
<feature type="binding site" evidence="7">
    <location>
        <position position="152"/>
    </location>
    <ligand>
        <name>ATP</name>
        <dbReference type="ChEBI" id="CHEBI:30616"/>
    </ligand>
</feature>
<feature type="compositionally biased region" description="Basic and acidic residues" evidence="11">
    <location>
        <begin position="1136"/>
        <end position="1145"/>
    </location>
</feature>
<dbReference type="AlphaFoldDB" id="A0A8S1JPR3"/>
<dbReference type="PROSITE" id="PS50011">
    <property type="entry name" value="PROTEIN_KINASE_DOM"/>
    <property type="match status" value="1"/>
</dbReference>
<dbReference type="EMBL" id="CAJJDM010000004">
    <property type="protein sequence ID" value="CAD8044492.1"/>
    <property type="molecule type" value="Genomic_DNA"/>
</dbReference>
<evidence type="ECO:0000313" key="15">
    <source>
        <dbReference type="Proteomes" id="UP000688137"/>
    </source>
</evidence>
<dbReference type="Proteomes" id="UP000688137">
    <property type="component" value="Unassembled WGS sequence"/>
</dbReference>
<feature type="binding site" evidence="7 9">
    <location>
        <position position="43"/>
    </location>
    <ligand>
        <name>ATP</name>
        <dbReference type="ChEBI" id="CHEBI:30616"/>
    </ligand>
</feature>
<feature type="coiled-coil region" evidence="10">
    <location>
        <begin position="499"/>
        <end position="531"/>
    </location>
</feature>
<protein>
    <recommendedName>
        <fullName evidence="13">Protein kinase domain-containing protein</fullName>
    </recommendedName>
</protein>
<name>A0A8S1JPR3_PARPR</name>
<keyword evidence="12" id="KW-0472">Membrane</keyword>
<evidence type="ECO:0000256" key="5">
    <source>
        <dbReference type="ARBA" id="ARBA00022840"/>
    </source>
</evidence>
<dbReference type="InterPro" id="IPR017441">
    <property type="entry name" value="Protein_kinase_ATP_BS"/>
</dbReference>
<reference evidence="14" key="1">
    <citation type="submission" date="2021-01" db="EMBL/GenBank/DDBJ databases">
        <authorList>
            <consortium name="Genoscope - CEA"/>
            <person name="William W."/>
        </authorList>
    </citation>
    <scope>NUCLEOTIDE SEQUENCE</scope>
</reference>
<feature type="transmembrane region" description="Helical" evidence="12">
    <location>
        <begin position="441"/>
        <end position="458"/>
    </location>
</feature>
<organism evidence="14 15">
    <name type="scientific">Paramecium primaurelia</name>
    <dbReference type="NCBI Taxonomy" id="5886"/>
    <lineage>
        <taxon>Eukaryota</taxon>
        <taxon>Sar</taxon>
        <taxon>Alveolata</taxon>
        <taxon>Ciliophora</taxon>
        <taxon>Intramacronucleata</taxon>
        <taxon>Oligohymenophorea</taxon>
        <taxon>Peniculida</taxon>
        <taxon>Parameciidae</taxon>
        <taxon>Paramecium</taxon>
    </lineage>
</organism>
<evidence type="ECO:0000259" key="13">
    <source>
        <dbReference type="PROSITE" id="PS50011"/>
    </source>
</evidence>
<evidence type="ECO:0000256" key="10">
    <source>
        <dbReference type="SAM" id="Coils"/>
    </source>
</evidence>
<keyword evidence="5 7" id="KW-0067">ATP-binding</keyword>
<evidence type="ECO:0000256" key="2">
    <source>
        <dbReference type="ARBA" id="ARBA00022679"/>
    </source>
</evidence>
<evidence type="ECO:0000256" key="9">
    <source>
        <dbReference type="PROSITE-ProRule" id="PRU10141"/>
    </source>
</evidence>
<gene>
    <name evidence="14" type="ORF">PPRIM_AZ9-3.1.T0080056</name>
</gene>
<keyword evidence="12" id="KW-0812">Transmembrane</keyword>
<keyword evidence="2" id="KW-0808">Transferase</keyword>
<dbReference type="FunFam" id="3.30.200.20:FF:000042">
    <property type="entry name" value="Aurora kinase A"/>
    <property type="match status" value="1"/>
</dbReference>
<evidence type="ECO:0000256" key="3">
    <source>
        <dbReference type="ARBA" id="ARBA00022741"/>
    </source>
</evidence>
<dbReference type="InterPro" id="IPR030616">
    <property type="entry name" value="Aur-like"/>
</dbReference>
<feature type="domain" description="Protein kinase" evidence="13">
    <location>
        <begin position="14"/>
        <end position="270"/>
    </location>
</feature>
<keyword evidence="15" id="KW-1185">Reference proteome</keyword>
<keyword evidence="4" id="KW-0418">Kinase</keyword>
<keyword evidence="12" id="KW-1133">Transmembrane helix</keyword>
<keyword evidence="10" id="KW-0175">Coiled coil</keyword>
<dbReference type="PROSITE" id="PS00107">
    <property type="entry name" value="PROTEIN_KINASE_ATP"/>
    <property type="match status" value="1"/>
</dbReference>
<dbReference type="FunFam" id="1.10.510.10:FF:001908">
    <property type="entry name" value="Uncharacterized protein"/>
    <property type="match status" value="1"/>
</dbReference>
<dbReference type="SMART" id="SM00220">
    <property type="entry name" value="S_TKc"/>
    <property type="match status" value="1"/>
</dbReference>
<dbReference type="Pfam" id="PF00069">
    <property type="entry name" value="Pkinase"/>
    <property type="match status" value="1"/>
</dbReference>
<feature type="active site" description="Proton acceptor" evidence="6">
    <location>
        <position position="135"/>
    </location>
</feature>
<evidence type="ECO:0000256" key="7">
    <source>
        <dbReference type="PIRSR" id="PIRSR630616-2"/>
    </source>
</evidence>
<dbReference type="InterPro" id="IPR000719">
    <property type="entry name" value="Prot_kinase_dom"/>
</dbReference>
<feature type="transmembrane region" description="Helical" evidence="12">
    <location>
        <begin position="463"/>
        <end position="482"/>
    </location>
</feature>
<keyword evidence="1" id="KW-0723">Serine/threonine-protein kinase</keyword>
<evidence type="ECO:0000256" key="4">
    <source>
        <dbReference type="ARBA" id="ARBA00022777"/>
    </source>
</evidence>
<keyword evidence="3 7" id="KW-0547">Nucleotide-binding</keyword>
<comment type="caution">
    <text evidence="14">The sequence shown here is derived from an EMBL/GenBank/DDBJ whole genome shotgun (WGS) entry which is preliminary data.</text>
</comment>
<evidence type="ECO:0000256" key="1">
    <source>
        <dbReference type="ARBA" id="ARBA00022527"/>
    </source>
</evidence>
<evidence type="ECO:0000256" key="6">
    <source>
        <dbReference type="PIRSR" id="PIRSR630616-1"/>
    </source>
</evidence>
<dbReference type="InterPro" id="IPR008271">
    <property type="entry name" value="Ser/Thr_kinase_AS"/>
</dbReference>
<evidence type="ECO:0000256" key="12">
    <source>
        <dbReference type="SAM" id="Phobius"/>
    </source>
</evidence>
<proteinExistence type="predicted"/>
<dbReference type="OMA" id="WIDYYLK"/>
<dbReference type="PROSITE" id="PS00108">
    <property type="entry name" value="PROTEIN_KINASE_ST"/>
    <property type="match status" value="1"/>
</dbReference>
<evidence type="ECO:0000313" key="14">
    <source>
        <dbReference type="EMBL" id="CAD8044492.1"/>
    </source>
</evidence>
<evidence type="ECO:0000256" key="8">
    <source>
        <dbReference type="PIRSR" id="PIRSR630616-3"/>
    </source>
</evidence>